<keyword evidence="3" id="KW-1185">Reference proteome</keyword>
<dbReference type="Proteomes" id="UP000218238">
    <property type="component" value="Unassembled WGS sequence"/>
</dbReference>
<feature type="non-terminal residue" evidence="2">
    <location>
        <position position="1"/>
    </location>
</feature>
<dbReference type="RefSeq" id="WP_211293198.1">
    <property type="nucleotide sequence ID" value="NZ_NTFS01000153.1"/>
</dbReference>
<proteinExistence type="predicted"/>
<evidence type="ECO:0000256" key="1">
    <source>
        <dbReference type="SAM" id="Coils"/>
    </source>
</evidence>
<gene>
    <name evidence="2" type="ORF">CK510_14690</name>
</gene>
<keyword evidence="1" id="KW-0175">Coiled coil</keyword>
<sequence>EVECPAMPFPVTPDEKDKYESLIDNSIGYIGGNYKNLDKNIEMANADFERKYYEERISQIEIERESVKIWTDKKYNEALNKAIAQLPLYYPEEIFDETGLNPKEIESERRKRYDKRKQLIEESANKLREQKKELLDECKQKVDIFAEIAIKRCENLIKDANKKYQQAGGEEVEQNNPSQAN</sequence>
<dbReference type="EMBL" id="NTFS01000153">
    <property type="protein sequence ID" value="PAX53300.1"/>
    <property type="molecule type" value="Genomic_DNA"/>
</dbReference>
<feature type="coiled-coil region" evidence="1">
    <location>
        <begin position="110"/>
        <end position="170"/>
    </location>
</feature>
<evidence type="ECO:0000313" key="3">
    <source>
        <dbReference type="Proteomes" id="UP000218238"/>
    </source>
</evidence>
<organism evidence="2 3">
    <name type="scientific">Brunnivagina elsteri CCALA 953</name>
    <dbReference type="NCBI Taxonomy" id="987040"/>
    <lineage>
        <taxon>Bacteria</taxon>
        <taxon>Bacillati</taxon>
        <taxon>Cyanobacteriota</taxon>
        <taxon>Cyanophyceae</taxon>
        <taxon>Nostocales</taxon>
        <taxon>Calotrichaceae</taxon>
        <taxon>Brunnivagina</taxon>
    </lineage>
</organism>
<name>A0A2A2THS9_9CYAN</name>
<dbReference type="AlphaFoldDB" id="A0A2A2THS9"/>
<evidence type="ECO:0000313" key="2">
    <source>
        <dbReference type="EMBL" id="PAX53300.1"/>
    </source>
</evidence>
<accession>A0A2A2THS9</accession>
<reference evidence="2 3" key="1">
    <citation type="submission" date="2017-08" db="EMBL/GenBank/DDBJ databases">
        <title>Draft genome sequence of filamentous cyanobacterium Calothrix elsteri CCALA 953.</title>
        <authorList>
            <person name="Gagunashvili A.N."/>
            <person name="Elster J."/>
            <person name="Andresson O.S."/>
        </authorList>
    </citation>
    <scope>NUCLEOTIDE SEQUENCE [LARGE SCALE GENOMIC DNA]</scope>
    <source>
        <strain evidence="2 3">CCALA 953</strain>
    </source>
</reference>
<protein>
    <submittedName>
        <fullName evidence="2">Uncharacterized protein</fullName>
    </submittedName>
</protein>
<comment type="caution">
    <text evidence="2">The sequence shown here is derived from an EMBL/GenBank/DDBJ whole genome shotgun (WGS) entry which is preliminary data.</text>
</comment>